<comment type="caution">
    <text evidence="1">The sequence shown here is derived from an EMBL/GenBank/DDBJ whole genome shotgun (WGS) entry which is preliminary data.</text>
</comment>
<sequence>MATLLHHIQSWMQKSIAEFEARVENRMEDMMDRKVQTVNNHLDAFKPSPRNTFTASVALTRDRVDDTLRCPI</sequence>
<dbReference type="Proteomes" id="UP000824120">
    <property type="component" value="Chromosome 6"/>
</dbReference>
<organism evidence="1 2">
    <name type="scientific">Solanum commersonii</name>
    <name type="common">Commerson's wild potato</name>
    <name type="synonym">Commerson's nightshade</name>
    <dbReference type="NCBI Taxonomy" id="4109"/>
    <lineage>
        <taxon>Eukaryota</taxon>
        <taxon>Viridiplantae</taxon>
        <taxon>Streptophyta</taxon>
        <taxon>Embryophyta</taxon>
        <taxon>Tracheophyta</taxon>
        <taxon>Spermatophyta</taxon>
        <taxon>Magnoliopsida</taxon>
        <taxon>eudicotyledons</taxon>
        <taxon>Gunneridae</taxon>
        <taxon>Pentapetalae</taxon>
        <taxon>asterids</taxon>
        <taxon>lamiids</taxon>
        <taxon>Solanales</taxon>
        <taxon>Solanaceae</taxon>
        <taxon>Solanoideae</taxon>
        <taxon>Solaneae</taxon>
        <taxon>Solanum</taxon>
    </lineage>
</organism>
<gene>
    <name evidence="1" type="ORF">H5410_032090</name>
</gene>
<reference evidence="1 2" key="1">
    <citation type="submission" date="2020-09" db="EMBL/GenBank/DDBJ databases">
        <title>De no assembly of potato wild relative species, Solanum commersonii.</title>
        <authorList>
            <person name="Cho K."/>
        </authorList>
    </citation>
    <scope>NUCLEOTIDE SEQUENCE [LARGE SCALE GENOMIC DNA]</scope>
    <source>
        <strain evidence="1">LZ3.2</strain>
        <tissue evidence="1">Leaf</tissue>
    </source>
</reference>
<dbReference type="OrthoDB" id="1325934at2759"/>
<dbReference type="EMBL" id="JACXVP010000006">
    <property type="protein sequence ID" value="KAG5600720.1"/>
    <property type="molecule type" value="Genomic_DNA"/>
</dbReference>
<proteinExistence type="predicted"/>
<dbReference type="AlphaFoldDB" id="A0A9J5YLZ4"/>
<evidence type="ECO:0000313" key="1">
    <source>
        <dbReference type="EMBL" id="KAG5600720.1"/>
    </source>
</evidence>
<protein>
    <submittedName>
        <fullName evidence="1">Uncharacterized protein</fullName>
    </submittedName>
</protein>
<name>A0A9J5YLZ4_SOLCO</name>
<keyword evidence="2" id="KW-1185">Reference proteome</keyword>
<evidence type="ECO:0000313" key="2">
    <source>
        <dbReference type="Proteomes" id="UP000824120"/>
    </source>
</evidence>
<accession>A0A9J5YLZ4</accession>